<evidence type="ECO:0000256" key="2">
    <source>
        <dbReference type="ARBA" id="ARBA00022630"/>
    </source>
</evidence>
<dbReference type="Pfam" id="PF08031">
    <property type="entry name" value="BBE"/>
    <property type="match status" value="1"/>
</dbReference>
<evidence type="ECO:0000313" key="7">
    <source>
        <dbReference type="EMBL" id="PIA89649.1"/>
    </source>
</evidence>
<dbReference type="Gene3D" id="3.30.465.10">
    <property type="match status" value="1"/>
</dbReference>
<keyword evidence="2" id="KW-0285">Flavoprotein</keyword>
<sequence length="620" mass="65898">MLATTLFAAVAFGGYANARVFARQPGQFESCVAQAVGNNAQLYAVPTGANYNTSLNVYNLDHIYTPSAIAFPTSAEQVAALVKCACSSGVAVQSLSGGHSYLNFGLGGQNGSLSIRLANINQTSYDESANRLTFGTGNLLSGLTTALQSANRTAAYSGIGSIGTGGHFAIGGLGPLSRQHGLAADQVVEVEVVTKDGQIVKASEDENEDLFWAVRGAAWSFGIVTSITIDTVPVVSSTSYSYIIPGNASTLASVVSAWQDIVSNENLPREFGSTVYIWEGFVLITGSYFGSQEDLDRVGLDAFTQNAIPTSDALNALDSLNVTAAASLLTILDDAGLLDAIISLPREDIYRIFQGILQILPTIETGNLTAIQQAATATNSTLLGAAFAFLPANTTQALFGNLTSSGVLDLLSNQTTLTELAPLLLNINFTTIVELVDQVEEAGFLQLHGSGSAKLSELFSVLFTSHLPTHFYSKSLKFTEDTLPSTQTTGEVVEYILSNTTDRGTLLWFVIWDLGGGAINDPAQDDTAYWHRDALIWLQSYTVNLAGAVSATQKEFLTQVNEKYQSLVPGVDDSAYAGYVDDALTDPVKSYWGGNVEKLKQIKAKYDSSNIFRNGQSITA</sequence>
<keyword evidence="5" id="KW-0732">Signal</keyword>
<organism evidence="7 9">
    <name type="scientific">Cercospora beticola</name>
    <name type="common">Sugarbeet leaf spot fungus</name>
    <dbReference type="NCBI Taxonomy" id="122368"/>
    <lineage>
        <taxon>Eukaryota</taxon>
        <taxon>Fungi</taxon>
        <taxon>Dikarya</taxon>
        <taxon>Ascomycota</taxon>
        <taxon>Pezizomycotina</taxon>
        <taxon>Dothideomycetes</taxon>
        <taxon>Dothideomycetidae</taxon>
        <taxon>Mycosphaerellales</taxon>
        <taxon>Mycosphaerellaceae</taxon>
        <taxon>Cercospora</taxon>
    </lineage>
</organism>
<evidence type="ECO:0000313" key="10">
    <source>
        <dbReference type="Proteomes" id="UP001302367"/>
    </source>
</evidence>
<dbReference type="EMBL" id="LKMD01000108">
    <property type="protein sequence ID" value="PIA89649.1"/>
    <property type="molecule type" value="Genomic_DNA"/>
</dbReference>
<accession>A0A2G5HAU9</accession>
<dbReference type="InterPro" id="IPR036318">
    <property type="entry name" value="FAD-bd_PCMH-like_sf"/>
</dbReference>
<proteinExistence type="inferred from homology"/>
<dbReference type="GO" id="GO:0016491">
    <property type="term" value="F:oxidoreductase activity"/>
    <property type="evidence" value="ECO:0007669"/>
    <property type="project" value="UniProtKB-KW"/>
</dbReference>
<dbReference type="Pfam" id="PF01565">
    <property type="entry name" value="FAD_binding_4"/>
    <property type="match status" value="1"/>
</dbReference>
<dbReference type="Gene3D" id="3.30.43.10">
    <property type="entry name" value="Uridine Diphospho-n-acetylenolpyruvylglucosamine Reductase, domain 2"/>
    <property type="match status" value="1"/>
</dbReference>
<dbReference type="AlphaFoldDB" id="A0A2G5HAU9"/>
<dbReference type="EMBL" id="CP134188">
    <property type="protein sequence ID" value="WPB03268.1"/>
    <property type="molecule type" value="Genomic_DNA"/>
</dbReference>
<evidence type="ECO:0000313" key="8">
    <source>
        <dbReference type="EMBL" id="WPB03268.1"/>
    </source>
</evidence>
<name>A0A2G5HAU9_CERBT</name>
<dbReference type="OrthoDB" id="415825at2759"/>
<evidence type="ECO:0000256" key="1">
    <source>
        <dbReference type="ARBA" id="ARBA00005466"/>
    </source>
</evidence>
<dbReference type="PANTHER" id="PTHR42973:SF17">
    <property type="entry name" value="OXIDASE, PUTATIVE (AFU_ORTHOLOGUE AFUA_6G14340)-RELATED"/>
    <property type="match status" value="1"/>
</dbReference>
<keyword evidence="4" id="KW-0560">Oxidoreductase</keyword>
<dbReference type="Gene3D" id="3.40.462.20">
    <property type="match status" value="1"/>
</dbReference>
<dbReference type="PANTHER" id="PTHR42973">
    <property type="entry name" value="BINDING OXIDOREDUCTASE, PUTATIVE (AFU_ORTHOLOGUE AFUA_1G17690)-RELATED"/>
    <property type="match status" value="1"/>
</dbReference>
<dbReference type="SUPFAM" id="SSF56176">
    <property type="entry name" value="FAD-binding/transporter-associated domain-like"/>
    <property type="match status" value="1"/>
</dbReference>
<dbReference type="PROSITE" id="PS51387">
    <property type="entry name" value="FAD_PCMH"/>
    <property type="match status" value="1"/>
</dbReference>
<reference evidence="8 10" key="2">
    <citation type="submission" date="2023-09" db="EMBL/GenBank/DDBJ databases">
        <title>Complete-Gapless Cercospora beticola genome.</title>
        <authorList>
            <person name="Wyatt N.A."/>
            <person name="Spanner R.E."/>
            <person name="Bolton M.D."/>
        </authorList>
    </citation>
    <scope>NUCLEOTIDE SEQUENCE [LARGE SCALE GENOMIC DNA]</scope>
    <source>
        <strain evidence="8">Cb09-40</strain>
    </source>
</reference>
<evidence type="ECO:0000256" key="4">
    <source>
        <dbReference type="ARBA" id="ARBA00023002"/>
    </source>
</evidence>
<reference evidence="7 9" key="1">
    <citation type="submission" date="2015-10" db="EMBL/GenBank/DDBJ databases">
        <title>The cercosporin biosynthetic gene cluster was horizontally transferred to several fungal lineages and shown to be expanded in Cercospora beticola based on microsynteny with recipient genomes.</title>
        <authorList>
            <person name="De Jonge R."/>
            <person name="Ebert M.K."/>
            <person name="Suttle J.C."/>
            <person name="Jurick Ii W.M."/>
            <person name="Secor G.A."/>
            <person name="Thomma B.P."/>
            <person name="Van De Peer Y."/>
            <person name="Bolton M.D."/>
        </authorList>
    </citation>
    <scope>NUCLEOTIDE SEQUENCE [LARGE SCALE GENOMIC DNA]</scope>
    <source>
        <strain evidence="7 9">09-40</strain>
    </source>
</reference>
<feature type="signal peptide" evidence="5">
    <location>
        <begin position="1"/>
        <end position="18"/>
    </location>
</feature>
<evidence type="ECO:0000313" key="9">
    <source>
        <dbReference type="Proteomes" id="UP000230605"/>
    </source>
</evidence>
<dbReference type="Proteomes" id="UP000230605">
    <property type="component" value="Chromosome 5"/>
</dbReference>
<comment type="similarity">
    <text evidence="1">Belongs to the oxygen-dependent FAD-linked oxidoreductase family.</text>
</comment>
<keyword evidence="3" id="KW-0274">FAD</keyword>
<keyword evidence="10" id="KW-1185">Reference proteome</keyword>
<dbReference type="InterPro" id="IPR016166">
    <property type="entry name" value="FAD-bd_PCMH"/>
</dbReference>
<protein>
    <submittedName>
        <fullName evidence="7">6-hydroxy-D-nicotine oxidase</fullName>
    </submittedName>
</protein>
<dbReference type="InterPro" id="IPR006094">
    <property type="entry name" value="Oxid_FAD_bind_N"/>
</dbReference>
<dbReference type="InterPro" id="IPR016169">
    <property type="entry name" value="FAD-bd_PCMH_sub2"/>
</dbReference>
<dbReference type="GO" id="GO:0071949">
    <property type="term" value="F:FAD binding"/>
    <property type="evidence" value="ECO:0007669"/>
    <property type="project" value="InterPro"/>
</dbReference>
<dbReference type="InterPro" id="IPR050416">
    <property type="entry name" value="FAD-linked_Oxidoreductase"/>
</dbReference>
<evidence type="ECO:0000256" key="3">
    <source>
        <dbReference type="ARBA" id="ARBA00022827"/>
    </source>
</evidence>
<feature type="domain" description="FAD-binding PCMH-type" evidence="6">
    <location>
        <begin position="62"/>
        <end position="234"/>
    </location>
</feature>
<evidence type="ECO:0000256" key="5">
    <source>
        <dbReference type="SAM" id="SignalP"/>
    </source>
</evidence>
<dbReference type="Gene3D" id="6.10.140.1160">
    <property type="match status" value="1"/>
</dbReference>
<feature type="chain" id="PRO_5013586116" evidence="5">
    <location>
        <begin position="19"/>
        <end position="620"/>
    </location>
</feature>
<dbReference type="InterPro" id="IPR016167">
    <property type="entry name" value="FAD-bd_PCMH_sub1"/>
</dbReference>
<dbReference type="Proteomes" id="UP001302367">
    <property type="component" value="Chromosome 5"/>
</dbReference>
<dbReference type="InterPro" id="IPR012951">
    <property type="entry name" value="BBE"/>
</dbReference>
<evidence type="ECO:0000259" key="6">
    <source>
        <dbReference type="PROSITE" id="PS51387"/>
    </source>
</evidence>
<gene>
    <name evidence="7" type="ORF">CB0940_07330</name>
    <name evidence="8" type="ORF">RHO25_007905</name>
</gene>